<feature type="compositionally biased region" description="Basic and acidic residues" evidence="1">
    <location>
        <begin position="147"/>
        <end position="168"/>
    </location>
</feature>
<dbReference type="Pfam" id="PF06904">
    <property type="entry name" value="Extensin-like_C"/>
    <property type="match status" value="1"/>
</dbReference>
<dbReference type="InterPro" id="IPR009683">
    <property type="entry name" value="Extensin-like_C"/>
</dbReference>
<organism evidence="3 4">
    <name type="scientific">Mesorhizobium neociceri</name>
    <dbReference type="NCBI Taxonomy" id="1307853"/>
    <lineage>
        <taxon>Bacteria</taxon>
        <taxon>Pseudomonadati</taxon>
        <taxon>Pseudomonadota</taxon>
        <taxon>Alphaproteobacteria</taxon>
        <taxon>Hyphomicrobiales</taxon>
        <taxon>Phyllobacteriaceae</taxon>
        <taxon>Mesorhizobium</taxon>
    </lineage>
</organism>
<reference evidence="3 4" key="1">
    <citation type="submission" date="2020-07" db="EMBL/GenBank/DDBJ databases">
        <title>Definition of the novel symbiovar canariense within Mesorhizobium novociceri, a new species of genus Mesorhizobium nodulating Cicer canariense in the Caldera de Taburiente National Park (La Palma, Canary Islands).</title>
        <authorList>
            <person name="Leon-Barrios M."/>
            <person name="Perez-Yepez J."/>
            <person name="Flores-Felix J.D."/>
            <person name="Ramirez-Baena M.H."/>
            <person name="Pulido-Suarez L."/>
            <person name="Igual J.M."/>
            <person name="Velazquez E."/>
            <person name="Peix A."/>
        </authorList>
    </citation>
    <scope>NUCLEOTIDE SEQUENCE [LARGE SCALE GENOMIC DNA]</scope>
    <source>
        <strain evidence="3 4">CCANP35</strain>
    </source>
</reference>
<gene>
    <name evidence="3" type="ORF">H0241_16665</name>
</gene>
<dbReference type="RefSeq" id="WP_181058852.1">
    <property type="nucleotide sequence ID" value="NZ_JACDTY010000007.1"/>
</dbReference>
<name>A0A838B7D6_9HYPH</name>
<feature type="compositionally biased region" description="Basic and acidic residues" evidence="1">
    <location>
        <begin position="83"/>
        <end position="92"/>
    </location>
</feature>
<sequence length="350" mass="37817">MEQPLTQRADQPLKPRNKHRLKARGKRHTVPKQAEPKTPDPQPPVAGVPVPEARPAKAQKADVPIEEQKTEGPKTSGAPNRSNDNRFNEEKSRQKKQARPEPSAPEPSTNTESEPEPPAVVPVPTQRPDVTKPEVEPPVVAPQPPEKPADADDKKMLPDPRSADLPDAKMPAEEVACRERLTALGVEFEEHKAESNPDIGCSIPYPLVLKSLGKSIAIGPATELNCPMAEAAARFAANVIQPAAKAEFGADLKSINQASAFVCRPRNGTRKLSEHAFGNALDIASFTLSDGRKIEVGPTPPEKDAKFLNAVRKAACGPFKTVLGPGADPDHALHFHLDLEPRRHGGTFCQ</sequence>
<evidence type="ECO:0000259" key="2">
    <source>
        <dbReference type="Pfam" id="PF06904"/>
    </source>
</evidence>
<dbReference type="EMBL" id="JACDTY010000007">
    <property type="protein sequence ID" value="MBA1141881.1"/>
    <property type="molecule type" value="Genomic_DNA"/>
</dbReference>
<proteinExistence type="predicted"/>
<dbReference type="AlphaFoldDB" id="A0A838B7D6"/>
<comment type="caution">
    <text evidence="3">The sequence shown here is derived from an EMBL/GenBank/DDBJ whole genome shotgun (WGS) entry which is preliminary data.</text>
</comment>
<protein>
    <submittedName>
        <fullName evidence="3">Extensin family protein</fullName>
    </submittedName>
</protein>
<keyword evidence="4" id="KW-1185">Reference proteome</keyword>
<feature type="compositionally biased region" description="Basic residues" evidence="1">
    <location>
        <begin position="15"/>
        <end position="30"/>
    </location>
</feature>
<accession>A0A838B7D6</accession>
<evidence type="ECO:0000256" key="1">
    <source>
        <dbReference type="SAM" id="MobiDB-lite"/>
    </source>
</evidence>
<dbReference type="Proteomes" id="UP000558284">
    <property type="component" value="Unassembled WGS sequence"/>
</dbReference>
<evidence type="ECO:0000313" key="3">
    <source>
        <dbReference type="EMBL" id="MBA1141881.1"/>
    </source>
</evidence>
<evidence type="ECO:0000313" key="4">
    <source>
        <dbReference type="Proteomes" id="UP000558284"/>
    </source>
</evidence>
<feature type="region of interest" description="Disordered" evidence="1">
    <location>
        <begin position="1"/>
        <end position="168"/>
    </location>
</feature>
<feature type="domain" description="Extensin-like C-terminal" evidence="2">
    <location>
        <begin position="176"/>
        <end position="350"/>
    </location>
</feature>